<dbReference type="InterPro" id="IPR009100">
    <property type="entry name" value="AcylCoA_DH/oxidase_NM_dom_sf"/>
</dbReference>
<dbReference type="EMBL" id="VCKX01000320">
    <property type="protein sequence ID" value="TMR20272.1"/>
    <property type="molecule type" value="Genomic_DNA"/>
</dbReference>
<reference evidence="10 11" key="1">
    <citation type="submission" date="2019-05" db="EMBL/GenBank/DDBJ databases">
        <title>Draft genome sequence of Nonomuraea zeae DSM 100528.</title>
        <authorList>
            <person name="Saricaoglu S."/>
            <person name="Isik K."/>
        </authorList>
    </citation>
    <scope>NUCLEOTIDE SEQUENCE [LARGE SCALE GENOMIC DNA]</scope>
    <source>
        <strain evidence="10 11">DSM 100528</strain>
    </source>
</reference>
<dbReference type="InterPro" id="IPR009075">
    <property type="entry name" value="AcylCo_DH/oxidase_C"/>
</dbReference>
<evidence type="ECO:0000259" key="7">
    <source>
        <dbReference type="Pfam" id="PF00441"/>
    </source>
</evidence>
<dbReference type="GO" id="GO:0016627">
    <property type="term" value="F:oxidoreductase activity, acting on the CH-CH group of donors"/>
    <property type="evidence" value="ECO:0007669"/>
    <property type="project" value="InterPro"/>
</dbReference>
<sequence>MTRTALSASASSVESRSSSPRTVTRLVRCAASWRANQACARLVRVDLDFSPAERDFRAEVRDWLSTHVPERLPSMDTPEGFAAHRAWERVLAGARLSAVSWPGRYGGRDASLIEWLIFEEEYWAAGAPARVTQNGIFLLAPSLMRSGTPEQLDRWLPRMARGDDVWAQAWSEPEAGSDLAALTSRAEPAPGGWLLYGHKTWSSRAAYATHGFGLFRTSGTRHKGLTYFLFPLDDVTVRPIAQLDGLPGFAELFLDGVYVPDSMVLGEVGEGWRIAMATTSSERGLTLRSPGRFLATADRLVALARTAGDPVLADRAARCWVEAEAYRLHTFGTARRIMAGAEIGSAASMGKVFWSELDLRMHALAMELLGDRAGETPWLDGFLFSLAGPIYAGTNEVQRNIIAERVLGLPR</sequence>
<evidence type="ECO:0000256" key="2">
    <source>
        <dbReference type="ARBA" id="ARBA00009347"/>
    </source>
</evidence>
<name>A0A5S4FJU4_9ACTN</name>
<evidence type="ECO:0000313" key="11">
    <source>
        <dbReference type="Proteomes" id="UP000306628"/>
    </source>
</evidence>
<keyword evidence="3 6" id="KW-0285">Flavoprotein</keyword>
<evidence type="ECO:0000256" key="1">
    <source>
        <dbReference type="ARBA" id="ARBA00001974"/>
    </source>
</evidence>
<evidence type="ECO:0000256" key="6">
    <source>
        <dbReference type="RuleBase" id="RU362125"/>
    </source>
</evidence>
<feature type="domain" description="Acyl-CoA oxidase/dehydrogenase middle" evidence="8">
    <location>
        <begin position="167"/>
        <end position="255"/>
    </location>
</feature>
<dbReference type="SUPFAM" id="SSF47203">
    <property type="entry name" value="Acyl-CoA dehydrogenase C-terminal domain-like"/>
    <property type="match status" value="1"/>
</dbReference>
<dbReference type="PANTHER" id="PTHR43292">
    <property type="entry name" value="ACYL-COA DEHYDROGENASE"/>
    <property type="match status" value="1"/>
</dbReference>
<accession>A0A5S4FJU4</accession>
<dbReference type="Pfam" id="PF00441">
    <property type="entry name" value="Acyl-CoA_dh_1"/>
    <property type="match status" value="1"/>
</dbReference>
<evidence type="ECO:0000259" key="8">
    <source>
        <dbReference type="Pfam" id="PF02770"/>
    </source>
</evidence>
<dbReference type="Pfam" id="PF02771">
    <property type="entry name" value="Acyl-CoA_dh_N"/>
    <property type="match status" value="1"/>
</dbReference>
<comment type="caution">
    <text evidence="10">The sequence shown here is derived from an EMBL/GenBank/DDBJ whole genome shotgun (WGS) entry which is preliminary data.</text>
</comment>
<evidence type="ECO:0000313" key="10">
    <source>
        <dbReference type="EMBL" id="TMR20272.1"/>
    </source>
</evidence>
<dbReference type="Gene3D" id="1.20.140.10">
    <property type="entry name" value="Butyryl-CoA Dehydrogenase, subunit A, domain 3"/>
    <property type="match status" value="1"/>
</dbReference>
<dbReference type="Gene3D" id="1.10.540.10">
    <property type="entry name" value="Acyl-CoA dehydrogenase/oxidase, N-terminal domain"/>
    <property type="match status" value="1"/>
</dbReference>
<evidence type="ECO:0000256" key="4">
    <source>
        <dbReference type="ARBA" id="ARBA00022827"/>
    </source>
</evidence>
<dbReference type="PANTHER" id="PTHR43292:SF3">
    <property type="entry name" value="ACYL-COA DEHYDROGENASE FADE29"/>
    <property type="match status" value="1"/>
</dbReference>
<organism evidence="10 11">
    <name type="scientific">Nonomuraea zeae</name>
    <dbReference type="NCBI Taxonomy" id="1642303"/>
    <lineage>
        <taxon>Bacteria</taxon>
        <taxon>Bacillati</taxon>
        <taxon>Actinomycetota</taxon>
        <taxon>Actinomycetes</taxon>
        <taxon>Streptosporangiales</taxon>
        <taxon>Streptosporangiaceae</taxon>
        <taxon>Nonomuraea</taxon>
    </lineage>
</organism>
<comment type="similarity">
    <text evidence="2 6">Belongs to the acyl-CoA dehydrogenase family.</text>
</comment>
<dbReference type="GO" id="GO:0050660">
    <property type="term" value="F:flavin adenine dinucleotide binding"/>
    <property type="evidence" value="ECO:0007669"/>
    <property type="project" value="InterPro"/>
</dbReference>
<dbReference type="InterPro" id="IPR006091">
    <property type="entry name" value="Acyl-CoA_Oxase/DH_mid-dom"/>
</dbReference>
<proteinExistence type="inferred from homology"/>
<dbReference type="InterPro" id="IPR036250">
    <property type="entry name" value="AcylCo_DH-like_C"/>
</dbReference>
<comment type="cofactor">
    <cofactor evidence="1 6">
        <name>FAD</name>
        <dbReference type="ChEBI" id="CHEBI:57692"/>
    </cofactor>
</comment>
<dbReference type="GO" id="GO:0005886">
    <property type="term" value="C:plasma membrane"/>
    <property type="evidence" value="ECO:0007669"/>
    <property type="project" value="TreeGrafter"/>
</dbReference>
<gene>
    <name evidence="10" type="ORF">ETD85_52305</name>
</gene>
<dbReference type="Proteomes" id="UP000306628">
    <property type="component" value="Unassembled WGS sequence"/>
</dbReference>
<evidence type="ECO:0000259" key="9">
    <source>
        <dbReference type="Pfam" id="PF02771"/>
    </source>
</evidence>
<feature type="domain" description="Acyl-CoA dehydrogenase/oxidase C-terminal" evidence="7">
    <location>
        <begin position="269"/>
        <end position="407"/>
    </location>
</feature>
<evidence type="ECO:0000256" key="3">
    <source>
        <dbReference type="ARBA" id="ARBA00022630"/>
    </source>
</evidence>
<dbReference type="OrthoDB" id="3778631at2"/>
<dbReference type="InterPro" id="IPR046373">
    <property type="entry name" value="Acyl-CoA_Oxase/DH_mid-dom_sf"/>
</dbReference>
<evidence type="ECO:0000256" key="5">
    <source>
        <dbReference type="ARBA" id="ARBA00023002"/>
    </source>
</evidence>
<feature type="domain" description="Acyl-CoA dehydrogenase/oxidase N-terminal" evidence="9">
    <location>
        <begin position="51"/>
        <end position="163"/>
    </location>
</feature>
<dbReference type="AlphaFoldDB" id="A0A5S4FJU4"/>
<dbReference type="Gene3D" id="2.40.110.10">
    <property type="entry name" value="Butyryl-CoA Dehydrogenase, subunit A, domain 2"/>
    <property type="match status" value="1"/>
</dbReference>
<keyword evidence="4 6" id="KW-0274">FAD</keyword>
<dbReference type="SUPFAM" id="SSF56645">
    <property type="entry name" value="Acyl-CoA dehydrogenase NM domain-like"/>
    <property type="match status" value="1"/>
</dbReference>
<dbReference type="InterPro" id="IPR037069">
    <property type="entry name" value="AcylCoA_DH/ox_N_sf"/>
</dbReference>
<keyword evidence="11" id="KW-1185">Reference proteome</keyword>
<dbReference type="InterPro" id="IPR052161">
    <property type="entry name" value="Mycobact_Acyl-CoA_DH"/>
</dbReference>
<protein>
    <submittedName>
        <fullName evidence="10">Acyl-CoA dehydrogenase</fullName>
    </submittedName>
</protein>
<dbReference type="Pfam" id="PF02770">
    <property type="entry name" value="Acyl-CoA_dh_M"/>
    <property type="match status" value="1"/>
</dbReference>
<dbReference type="InterPro" id="IPR013786">
    <property type="entry name" value="AcylCoA_DH/ox_N"/>
</dbReference>
<keyword evidence="5 6" id="KW-0560">Oxidoreductase</keyword>